<reference evidence="5 6" key="1">
    <citation type="submission" date="2018-07" db="EMBL/GenBank/DDBJ databases">
        <title>Genomic Encyclopedia of Type Strains, Phase III (KMG-III): the genomes of soil and plant-associated and newly described type strains.</title>
        <authorList>
            <person name="Whitman W."/>
        </authorList>
    </citation>
    <scope>NUCLEOTIDE SEQUENCE [LARGE SCALE GENOMIC DNA]</scope>
    <source>
        <strain evidence="5 6">CECT 7731</strain>
    </source>
</reference>
<dbReference type="InterPro" id="IPR036388">
    <property type="entry name" value="WH-like_DNA-bd_sf"/>
</dbReference>
<dbReference type="InterPro" id="IPR036390">
    <property type="entry name" value="WH_DNA-bd_sf"/>
</dbReference>
<keyword evidence="2" id="KW-0238">DNA-binding</keyword>
<dbReference type="RefSeq" id="WP_114412753.1">
    <property type="nucleotide sequence ID" value="NZ_QPJQ01000026.1"/>
</dbReference>
<sequence length="225" mass="26226">MNFKKVKVNNPPIKDKVYTYLRDKIIKGEINSGDFIEEETITNETGFSRTPVREAFVKLEAERFIDLIPRKGARVRQVTGTEIINIYETRRLIEKHAAKRICEENIVVPVKMIDCHESMIERYEAYKDDLNEIDFYQHIFMDVAFHGSMVAAVNNPVLMDMYEAIQNRKIRVAYTALSIEPERIHLIIKEHTEILDSLLKRDVSRVVDALENHLKPLDSILSRLP</sequence>
<dbReference type="SUPFAM" id="SSF46785">
    <property type="entry name" value="Winged helix' DNA-binding domain"/>
    <property type="match status" value="1"/>
</dbReference>
<protein>
    <submittedName>
        <fullName evidence="5">GntR family transcriptional regulator</fullName>
    </submittedName>
</protein>
<dbReference type="Proteomes" id="UP000253506">
    <property type="component" value="Unassembled WGS sequence"/>
</dbReference>
<evidence type="ECO:0000256" key="1">
    <source>
        <dbReference type="ARBA" id="ARBA00023015"/>
    </source>
</evidence>
<keyword evidence="3" id="KW-0804">Transcription</keyword>
<dbReference type="GO" id="GO:0003677">
    <property type="term" value="F:DNA binding"/>
    <property type="evidence" value="ECO:0007669"/>
    <property type="project" value="UniProtKB-KW"/>
</dbReference>
<dbReference type="SMART" id="SM00895">
    <property type="entry name" value="FCD"/>
    <property type="match status" value="1"/>
</dbReference>
<dbReference type="Gene3D" id="1.10.10.10">
    <property type="entry name" value="Winged helix-like DNA-binding domain superfamily/Winged helix DNA-binding domain"/>
    <property type="match status" value="1"/>
</dbReference>
<dbReference type="InterPro" id="IPR008920">
    <property type="entry name" value="TF_FadR/GntR_C"/>
</dbReference>
<comment type="caution">
    <text evidence="5">The sequence shown here is derived from an EMBL/GenBank/DDBJ whole genome shotgun (WGS) entry which is preliminary data.</text>
</comment>
<dbReference type="PANTHER" id="PTHR43537">
    <property type="entry name" value="TRANSCRIPTIONAL REGULATOR, GNTR FAMILY"/>
    <property type="match status" value="1"/>
</dbReference>
<gene>
    <name evidence="5" type="ORF">DFP77_12633</name>
</gene>
<dbReference type="PROSITE" id="PS50949">
    <property type="entry name" value="HTH_GNTR"/>
    <property type="match status" value="1"/>
</dbReference>
<dbReference type="EMBL" id="QPJQ01000026">
    <property type="protein sequence ID" value="RCW99642.1"/>
    <property type="molecule type" value="Genomic_DNA"/>
</dbReference>
<dbReference type="SMART" id="SM00345">
    <property type="entry name" value="HTH_GNTR"/>
    <property type="match status" value="1"/>
</dbReference>
<dbReference type="Pfam" id="PF07729">
    <property type="entry name" value="FCD"/>
    <property type="match status" value="1"/>
</dbReference>
<proteinExistence type="predicted"/>
<evidence type="ECO:0000313" key="5">
    <source>
        <dbReference type="EMBL" id="RCW99642.1"/>
    </source>
</evidence>
<dbReference type="Pfam" id="PF00392">
    <property type="entry name" value="GntR"/>
    <property type="match status" value="1"/>
</dbReference>
<dbReference type="GO" id="GO:0003700">
    <property type="term" value="F:DNA-binding transcription factor activity"/>
    <property type="evidence" value="ECO:0007669"/>
    <property type="project" value="InterPro"/>
</dbReference>
<dbReference type="SUPFAM" id="SSF48008">
    <property type="entry name" value="GntR ligand-binding domain-like"/>
    <property type="match status" value="1"/>
</dbReference>
<evidence type="ECO:0000256" key="3">
    <source>
        <dbReference type="ARBA" id="ARBA00023163"/>
    </source>
</evidence>
<organism evidence="5 6">
    <name type="scientific">Marinomonas foliarum</name>
    <dbReference type="NCBI Taxonomy" id="491950"/>
    <lineage>
        <taxon>Bacteria</taxon>
        <taxon>Pseudomonadati</taxon>
        <taxon>Pseudomonadota</taxon>
        <taxon>Gammaproteobacteria</taxon>
        <taxon>Oceanospirillales</taxon>
        <taxon>Oceanospirillaceae</taxon>
        <taxon>Marinomonas</taxon>
    </lineage>
</organism>
<evidence type="ECO:0000259" key="4">
    <source>
        <dbReference type="PROSITE" id="PS50949"/>
    </source>
</evidence>
<accession>A0A368ZRM7</accession>
<name>A0A368ZRM7_9GAMM</name>
<dbReference type="InterPro" id="IPR011711">
    <property type="entry name" value="GntR_C"/>
</dbReference>
<feature type="domain" description="HTH gntR-type" evidence="4">
    <location>
        <begin position="11"/>
        <end position="78"/>
    </location>
</feature>
<dbReference type="Gene3D" id="1.20.120.530">
    <property type="entry name" value="GntR ligand-binding domain-like"/>
    <property type="match status" value="1"/>
</dbReference>
<dbReference type="CDD" id="cd07377">
    <property type="entry name" value="WHTH_GntR"/>
    <property type="match status" value="1"/>
</dbReference>
<dbReference type="PANTHER" id="PTHR43537:SF24">
    <property type="entry name" value="GLUCONATE OPERON TRANSCRIPTIONAL REPRESSOR"/>
    <property type="match status" value="1"/>
</dbReference>
<keyword evidence="1" id="KW-0805">Transcription regulation</keyword>
<evidence type="ECO:0000256" key="2">
    <source>
        <dbReference type="ARBA" id="ARBA00023125"/>
    </source>
</evidence>
<dbReference type="OrthoDB" id="6627771at2"/>
<dbReference type="InterPro" id="IPR000524">
    <property type="entry name" value="Tscrpt_reg_HTH_GntR"/>
</dbReference>
<evidence type="ECO:0000313" key="6">
    <source>
        <dbReference type="Proteomes" id="UP000253506"/>
    </source>
</evidence>
<dbReference type="AlphaFoldDB" id="A0A368ZRM7"/>